<accession>A0ABV7DJ67</accession>
<protein>
    <submittedName>
        <fullName evidence="1">Uncharacterized protein</fullName>
    </submittedName>
</protein>
<evidence type="ECO:0000313" key="2">
    <source>
        <dbReference type="Proteomes" id="UP001595377"/>
    </source>
</evidence>
<sequence>MVDLALIREALLDPTISCFPDFTKAVGEACDELERLRTATGEEGRTFMQALVDDASREKQRRTLAETRAQRLETALRAMLTNYGPPDSVAPLCQYPDWHPIMQARRALSASTGGSDG</sequence>
<gene>
    <name evidence="1" type="ORF">ACFOHH_17785</name>
</gene>
<comment type="caution">
    <text evidence="1">The sequence shown here is derived from an EMBL/GenBank/DDBJ whole genome shotgun (WGS) entry which is preliminary data.</text>
</comment>
<dbReference type="RefSeq" id="WP_257315631.1">
    <property type="nucleotide sequence ID" value="NZ_JANFDG010000013.1"/>
</dbReference>
<name>A0ABV7DJ67_9HYPH</name>
<reference evidence="2" key="1">
    <citation type="journal article" date="2019" name="Int. J. Syst. Evol. Microbiol.">
        <title>The Global Catalogue of Microorganisms (GCM) 10K type strain sequencing project: providing services to taxonomists for standard genome sequencing and annotation.</title>
        <authorList>
            <consortium name="The Broad Institute Genomics Platform"/>
            <consortium name="The Broad Institute Genome Sequencing Center for Infectious Disease"/>
            <person name="Wu L."/>
            <person name="Ma J."/>
        </authorList>
    </citation>
    <scope>NUCLEOTIDE SEQUENCE [LARGE SCALE GENOMIC DNA]</scope>
    <source>
        <strain evidence="2">KCTC 52677</strain>
    </source>
</reference>
<dbReference type="EMBL" id="JBHRSP010000029">
    <property type="protein sequence ID" value="MFC3074966.1"/>
    <property type="molecule type" value="Genomic_DNA"/>
</dbReference>
<dbReference type="Proteomes" id="UP001595377">
    <property type="component" value="Unassembled WGS sequence"/>
</dbReference>
<organism evidence="1 2">
    <name type="scientific">Shinella pollutisoli</name>
    <dbReference type="NCBI Taxonomy" id="2250594"/>
    <lineage>
        <taxon>Bacteria</taxon>
        <taxon>Pseudomonadati</taxon>
        <taxon>Pseudomonadota</taxon>
        <taxon>Alphaproteobacteria</taxon>
        <taxon>Hyphomicrobiales</taxon>
        <taxon>Rhizobiaceae</taxon>
        <taxon>Shinella</taxon>
    </lineage>
</organism>
<keyword evidence="2" id="KW-1185">Reference proteome</keyword>
<evidence type="ECO:0000313" key="1">
    <source>
        <dbReference type="EMBL" id="MFC3074966.1"/>
    </source>
</evidence>
<proteinExistence type="predicted"/>